<dbReference type="InterPro" id="IPR027434">
    <property type="entry name" value="Homing_endonucl"/>
</dbReference>
<organism evidence="2 3">
    <name type="scientific">Candidatus Magasanikbacteria bacterium GW2011_GWC2_37_14</name>
    <dbReference type="NCBI Taxonomy" id="1619046"/>
    <lineage>
        <taxon>Bacteria</taxon>
        <taxon>Candidatus Magasanikiibacteriota</taxon>
    </lineage>
</organism>
<proteinExistence type="predicted"/>
<dbReference type="Proteomes" id="UP000034849">
    <property type="component" value="Unassembled WGS sequence"/>
</dbReference>
<reference evidence="2 3" key="1">
    <citation type="journal article" date="2015" name="Nature">
        <title>rRNA introns, odd ribosomes, and small enigmatic genomes across a large radiation of phyla.</title>
        <authorList>
            <person name="Brown C.T."/>
            <person name="Hug L.A."/>
            <person name="Thomas B.C."/>
            <person name="Sharon I."/>
            <person name="Castelle C.J."/>
            <person name="Singh A."/>
            <person name="Wilkins M.J."/>
            <person name="Williams K.H."/>
            <person name="Banfield J.F."/>
        </authorList>
    </citation>
    <scope>NUCLEOTIDE SEQUENCE [LARGE SCALE GENOMIC DNA]</scope>
</reference>
<accession>A0A0G0ITS3</accession>
<dbReference type="STRING" id="1619046.US42_C0008G0085"/>
<evidence type="ECO:0000313" key="2">
    <source>
        <dbReference type="EMBL" id="KKQ27574.1"/>
    </source>
</evidence>
<dbReference type="SUPFAM" id="SSF55608">
    <property type="entry name" value="Homing endonucleases"/>
    <property type="match status" value="2"/>
</dbReference>
<evidence type="ECO:0000259" key="1">
    <source>
        <dbReference type="PROSITE" id="PS50819"/>
    </source>
</evidence>
<dbReference type="EMBL" id="LBSX01000008">
    <property type="protein sequence ID" value="KKQ27574.1"/>
    <property type="molecule type" value="Genomic_DNA"/>
</dbReference>
<dbReference type="Pfam" id="PF14528">
    <property type="entry name" value="LAGLIDADG_3"/>
    <property type="match status" value="1"/>
</dbReference>
<dbReference type="GO" id="GO:0004519">
    <property type="term" value="F:endonuclease activity"/>
    <property type="evidence" value="ECO:0007669"/>
    <property type="project" value="InterPro"/>
</dbReference>
<dbReference type="InterPro" id="IPR004860">
    <property type="entry name" value="LAGLIDADG_dom"/>
</dbReference>
<protein>
    <submittedName>
        <fullName evidence="2">Intein-containing protein</fullName>
    </submittedName>
</protein>
<dbReference type="PROSITE" id="PS50819">
    <property type="entry name" value="INTEIN_ENDONUCLEASE"/>
    <property type="match status" value="1"/>
</dbReference>
<name>A0A0G0ITS3_9BACT</name>
<gene>
    <name evidence="2" type="ORF">US42_C0008G0085</name>
</gene>
<feature type="domain" description="DOD-type homing endonuclease" evidence="1">
    <location>
        <begin position="18"/>
        <end position="159"/>
    </location>
</feature>
<dbReference type="AlphaFoldDB" id="A0A0G0ITS3"/>
<dbReference type="InterPro" id="IPR004042">
    <property type="entry name" value="Intein_endonuc_central"/>
</dbReference>
<dbReference type="Gene3D" id="3.10.28.10">
    <property type="entry name" value="Homing endonucleases"/>
    <property type="match status" value="1"/>
</dbReference>
<evidence type="ECO:0000313" key="3">
    <source>
        <dbReference type="Proteomes" id="UP000034849"/>
    </source>
</evidence>
<sequence>MKPLNKVKIEWSPKFAYAIGLIVTDGNLSGDGRHISFTSKDYDLAFLYKECLELDNIVGKKSRVAGAEKIYSIVQFGDVSFYKFLLSIGLTPNKSKTIGKLKVPRKYFYHFLRGCFDGDGNINEFKHRESQHTQLRVRFFSASKKFVDWLRGNTIKNGIKGYYGSVGKKKSVYVLEFAKADSIKLLNLIYKENCGIFLERKYLVAKKYLLAWRNWYTRLP</sequence>
<comment type="caution">
    <text evidence="2">The sequence shown here is derived from an EMBL/GenBank/DDBJ whole genome shotgun (WGS) entry which is preliminary data.</text>
</comment>